<dbReference type="Proteomes" id="UP000032076">
    <property type="component" value="Unassembled WGS sequence"/>
</dbReference>
<dbReference type="EMBL" id="JXLU01000010">
    <property type="protein sequence ID" value="KIO74237.1"/>
    <property type="molecule type" value="Genomic_DNA"/>
</dbReference>
<sequence>MGRVTVAANFLYGLSLVLKDEVNKMKAQKVIAAFYKKNENNQIRFELGTGRFSKMLDQNKEKYLD</sequence>
<reference evidence="1 2" key="1">
    <citation type="submission" date="2015-01" db="EMBL/GenBank/DDBJ databases">
        <title>Draft Genome Sequences of Four Bacillus thermoamylovorans Strains, Isolated From Food Products.</title>
        <authorList>
            <person name="Krawcyk A.O."/>
            <person name="Berendsen E.M."/>
            <person name="Eijlander R.T."/>
            <person name="de Jong A."/>
            <person name="Wells-Bennik M."/>
            <person name="Kuipers O.P."/>
        </authorList>
    </citation>
    <scope>NUCLEOTIDE SEQUENCE [LARGE SCALE GENOMIC DNA]</scope>
    <source>
        <strain evidence="1 2">B4167</strain>
    </source>
</reference>
<protein>
    <submittedName>
        <fullName evidence="1">Uncharacterized protein</fullName>
    </submittedName>
</protein>
<evidence type="ECO:0000313" key="1">
    <source>
        <dbReference type="EMBL" id="KIO74237.1"/>
    </source>
</evidence>
<gene>
    <name evidence="1" type="ORF">B4167_0515</name>
</gene>
<proteinExistence type="predicted"/>
<comment type="caution">
    <text evidence="1">The sequence shown here is derived from an EMBL/GenBank/DDBJ whole genome shotgun (WGS) entry which is preliminary data.</text>
</comment>
<organism evidence="1 2">
    <name type="scientific">Caldibacillus thermoamylovorans</name>
    <dbReference type="NCBI Taxonomy" id="35841"/>
    <lineage>
        <taxon>Bacteria</taxon>
        <taxon>Bacillati</taxon>
        <taxon>Bacillota</taxon>
        <taxon>Bacilli</taxon>
        <taxon>Bacillales</taxon>
        <taxon>Bacillaceae</taxon>
        <taxon>Caldibacillus</taxon>
    </lineage>
</organism>
<evidence type="ECO:0000313" key="2">
    <source>
        <dbReference type="Proteomes" id="UP000032076"/>
    </source>
</evidence>
<name>A0ABD4AAM9_9BACI</name>
<accession>A0ABD4AAM9</accession>
<dbReference type="AlphaFoldDB" id="A0ABD4AAM9"/>